<feature type="compositionally biased region" description="Low complexity" evidence="1">
    <location>
        <begin position="593"/>
        <end position="608"/>
    </location>
</feature>
<evidence type="ECO:0000313" key="2">
    <source>
        <dbReference type="EMBL" id="ONH65797.1"/>
    </source>
</evidence>
<feature type="region of interest" description="Disordered" evidence="1">
    <location>
        <begin position="469"/>
        <end position="506"/>
    </location>
</feature>
<protein>
    <submittedName>
        <fullName evidence="2">Uncharacterized protein</fullName>
    </submittedName>
</protein>
<feature type="region of interest" description="Disordered" evidence="1">
    <location>
        <begin position="675"/>
        <end position="755"/>
    </location>
</feature>
<evidence type="ECO:0000313" key="3">
    <source>
        <dbReference type="Proteomes" id="UP000189513"/>
    </source>
</evidence>
<feature type="compositionally biased region" description="Polar residues" evidence="1">
    <location>
        <begin position="733"/>
        <end position="749"/>
    </location>
</feature>
<dbReference type="VEuPathDB" id="FungiDB:BON22_4296"/>
<feature type="compositionally biased region" description="Polar residues" evidence="1">
    <location>
        <begin position="558"/>
        <end position="567"/>
    </location>
</feature>
<proteinExistence type="predicted"/>
<dbReference type="Proteomes" id="UP000189513">
    <property type="component" value="Unassembled WGS sequence"/>
</dbReference>
<feature type="compositionally biased region" description="Polar residues" evidence="1">
    <location>
        <begin position="708"/>
        <end position="725"/>
    </location>
</feature>
<feature type="region of interest" description="Disordered" evidence="1">
    <location>
        <begin position="274"/>
        <end position="319"/>
    </location>
</feature>
<evidence type="ECO:0000256" key="1">
    <source>
        <dbReference type="SAM" id="MobiDB-lite"/>
    </source>
</evidence>
<reference evidence="3" key="1">
    <citation type="journal article" date="2017" name="Genome Announc.">
        <title>Genome sequences of Cyberlindnera fabianii 65, Pichia kudriavzevii 129, and Saccharomyces cerevisiae 131 isolated from fermented masau fruits in Zimbabwe.</title>
        <authorList>
            <person name="van Rijswijck I.M.H."/>
            <person name="Derks M.F.L."/>
            <person name="Abee T."/>
            <person name="de Ridder D."/>
            <person name="Smid E.J."/>
        </authorList>
    </citation>
    <scope>NUCLEOTIDE SEQUENCE [LARGE SCALE GENOMIC DNA]</scope>
    <source>
        <strain evidence="3">65</strain>
    </source>
</reference>
<dbReference type="STRING" id="36022.A0A1V2L1M4"/>
<name>A0A1V2L1M4_CYBFA</name>
<keyword evidence="3" id="KW-1185">Reference proteome</keyword>
<comment type="caution">
    <text evidence="2">The sequence shown here is derived from an EMBL/GenBank/DDBJ whole genome shotgun (WGS) entry which is preliminary data.</text>
</comment>
<organism evidence="2 3">
    <name type="scientific">Cyberlindnera fabianii</name>
    <name type="common">Yeast</name>
    <name type="synonym">Hansenula fabianii</name>
    <dbReference type="NCBI Taxonomy" id="36022"/>
    <lineage>
        <taxon>Eukaryota</taxon>
        <taxon>Fungi</taxon>
        <taxon>Dikarya</taxon>
        <taxon>Ascomycota</taxon>
        <taxon>Saccharomycotina</taxon>
        <taxon>Saccharomycetes</taxon>
        <taxon>Phaffomycetales</taxon>
        <taxon>Phaffomycetaceae</taxon>
        <taxon>Cyberlindnera</taxon>
    </lineage>
</organism>
<feature type="compositionally biased region" description="Polar residues" evidence="1">
    <location>
        <begin position="771"/>
        <end position="782"/>
    </location>
</feature>
<dbReference type="EMBL" id="MPUK01000009">
    <property type="protein sequence ID" value="ONH65797.1"/>
    <property type="molecule type" value="Genomic_DNA"/>
</dbReference>
<sequence>MSSYEQQSTATGFVHSYVQQRQYHPGGFHQGIARTTQLPSQQVPHQVTYMNQQANHQMLDINVNPNMDPTSIIQMNMNNNNNNNNNNNMNGQLHPISNSDDDTEGLNGYSDAQTDELLEKIMQQVTDEHIITGFQKFEQLEEPLGAGHNGFSLNNGHDEPVTLENLLEDDPLLSFTTTLDRQRSNDTIVEVSSPINPPSETSPISNITNSANAPGVMIPNNNNSFAEDSLSLHQQMQRLPQPQNTLPTPANSAIVGNHSSPNLAHNYTAVPQQQPQVQQFNQQEKLHHQGGHSHFSPPKELHNAIQSSHPQQQRQPAVLSLEATQQQQQFQANTQMRLQQAALQQQQQNQLLQAQQQAQHAHQQALHAQQQVQQSQAQAKLRIAQAHAQAQQMAQQRVGTAEAQYAQQTQTTNQGQGPIVQHFQQHPSHPQMYAYQPQLQPQLQLNNQSSTLNPQNGYHQVSPQVQMMPTSHTQQMHQQQHTFPVIHQHQQQQQGQSQQPTSHKYQQNMPQIQLISPQSSQRLGGGESQVSPLAQNNSVAQQVIDSTPSKPMIGRPQITPTQMNQSPLTPPSGAKPPMMRSSSTTKITRPKKSSLSSGSSSKVPTSASLKKSKSFVAAPAITKPLKQQPLYQTLDFSKSNNLGGSSSKTTPFKSKSNLRLNSVVKNYEFVFEPGDGKVSTPRRPSLSATPTSTKFPFAKPPPIDGFYSSKSSPTNSEASGQSPLTFTGGLGITQPSPVPSSMQRFSPNENGVAAPSPTMETFVVRKHRGFSNASTTSQDRATSGNSRGSASGGSSGHGSQIHFDGVLPSPAAVTPQMKDMQSGMNEFKVLKSMK</sequence>
<accession>A0A1V2L1M4</accession>
<gene>
    <name evidence="2" type="ORF">BON22_4296</name>
</gene>
<feature type="region of interest" description="Disordered" evidence="1">
    <location>
        <begin position="546"/>
        <end position="612"/>
    </location>
</feature>
<feature type="region of interest" description="Disordered" evidence="1">
    <location>
        <begin position="769"/>
        <end position="813"/>
    </location>
</feature>
<feature type="compositionally biased region" description="Low complexity" evidence="1">
    <location>
        <begin position="79"/>
        <end position="90"/>
    </location>
</feature>
<feature type="compositionally biased region" description="Polar residues" evidence="1">
    <location>
        <begin position="304"/>
        <end position="315"/>
    </location>
</feature>
<feature type="compositionally biased region" description="Low complexity" evidence="1">
    <location>
        <begin position="469"/>
        <end position="499"/>
    </location>
</feature>
<dbReference type="AlphaFoldDB" id="A0A1V2L1M4"/>
<feature type="compositionally biased region" description="Low complexity" evidence="1">
    <location>
        <begin position="274"/>
        <end position="283"/>
    </location>
</feature>
<feature type="region of interest" description="Disordered" evidence="1">
    <location>
        <begin position="79"/>
        <end position="103"/>
    </location>
</feature>